<dbReference type="AlphaFoldDB" id="A0AAW0RSK1"/>
<dbReference type="SMART" id="SM00248">
    <property type="entry name" value="ANK"/>
    <property type="match status" value="4"/>
</dbReference>
<dbReference type="PANTHER" id="PTHR24198:SF165">
    <property type="entry name" value="ANKYRIN REPEAT-CONTAINING PROTEIN-RELATED"/>
    <property type="match status" value="1"/>
</dbReference>
<dbReference type="Pfam" id="PF12796">
    <property type="entry name" value="Ank_2"/>
    <property type="match status" value="1"/>
</dbReference>
<dbReference type="EMBL" id="JAAHCF010000331">
    <property type="protein sequence ID" value="KAK8145005.1"/>
    <property type="molecule type" value="Genomic_DNA"/>
</dbReference>
<gene>
    <name evidence="3" type="ORF">G3M48_005059</name>
</gene>
<proteinExistence type="predicted"/>
<dbReference type="Pfam" id="PF00023">
    <property type="entry name" value="Ank"/>
    <property type="match status" value="1"/>
</dbReference>
<evidence type="ECO:0000256" key="2">
    <source>
        <dbReference type="ARBA" id="ARBA00023043"/>
    </source>
</evidence>
<keyword evidence="2" id="KW-0040">ANK repeat</keyword>
<evidence type="ECO:0008006" key="5">
    <source>
        <dbReference type="Google" id="ProtNLM"/>
    </source>
</evidence>
<dbReference type="InterPro" id="IPR002110">
    <property type="entry name" value="Ankyrin_rpt"/>
</dbReference>
<dbReference type="Gene3D" id="1.25.40.20">
    <property type="entry name" value="Ankyrin repeat-containing domain"/>
    <property type="match status" value="1"/>
</dbReference>
<evidence type="ECO:0000313" key="4">
    <source>
        <dbReference type="Proteomes" id="UP001397290"/>
    </source>
</evidence>
<dbReference type="InterPro" id="IPR036770">
    <property type="entry name" value="Ankyrin_rpt-contain_sf"/>
</dbReference>
<organism evidence="3 4">
    <name type="scientific">Beauveria asiatica</name>
    <dbReference type="NCBI Taxonomy" id="1069075"/>
    <lineage>
        <taxon>Eukaryota</taxon>
        <taxon>Fungi</taxon>
        <taxon>Dikarya</taxon>
        <taxon>Ascomycota</taxon>
        <taxon>Pezizomycotina</taxon>
        <taxon>Sordariomycetes</taxon>
        <taxon>Hypocreomycetidae</taxon>
        <taxon>Hypocreales</taxon>
        <taxon>Cordycipitaceae</taxon>
        <taxon>Beauveria</taxon>
    </lineage>
</organism>
<dbReference type="PANTHER" id="PTHR24198">
    <property type="entry name" value="ANKYRIN REPEAT AND PROTEIN KINASE DOMAIN-CONTAINING PROTEIN"/>
    <property type="match status" value="1"/>
</dbReference>
<sequence length="396" mass="43456">MALIDLPPELLVAIASFLGSTGSISKFARTNRHLFQVLEHYLYRYDVKTSNLCPKALSIASCFPRSRSDANSIISKSLAAGADVNASFLTLNFDSKKVMRKYLPTIAISMAAMTGNAALVRILLEAGAKVNATCYMDGGPVLSYALRADNIETVHLLLAQPGIHLRYWDPQHDTALLTAVARDKLDFAELLLPLVNPNQTGNRGETPLELAVQHQNYSMVSLLLSDPRTNPHAGRSVFALACSLSSTKIVELLHDDLRTDVEFDCWIDDTPAGMAFAHAEFSNMDFLIRSNKCWWMSCAYINAGKQCGFGDSASVEAGENCDVVKYLFGQPNTQINCKGPGNEEILLCQVAKSSPTEMMRFLLQHEYPSRRDLGSKGTTTLLGFRPLTRTGISQVP</sequence>
<accession>A0AAW0RSK1</accession>
<dbReference type="Proteomes" id="UP001397290">
    <property type="component" value="Unassembled WGS sequence"/>
</dbReference>
<reference evidence="3 4" key="1">
    <citation type="submission" date="2020-02" db="EMBL/GenBank/DDBJ databases">
        <title>Comparative genomics of the hypocrealean fungal genus Beauvera.</title>
        <authorList>
            <person name="Showalter D.N."/>
            <person name="Bushley K.E."/>
            <person name="Rehner S.A."/>
        </authorList>
    </citation>
    <scope>NUCLEOTIDE SEQUENCE [LARGE SCALE GENOMIC DNA]</scope>
    <source>
        <strain evidence="3 4">ARSEF4384</strain>
    </source>
</reference>
<keyword evidence="4" id="KW-1185">Reference proteome</keyword>
<evidence type="ECO:0000313" key="3">
    <source>
        <dbReference type="EMBL" id="KAK8145005.1"/>
    </source>
</evidence>
<protein>
    <recommendedName>
        <fullName evidence="5">Ankyrin</fullName>
    </recommendedName>
</protein>
<comment type="caution">
    <text evidence="3">The sequence shown here is derived from an EMBL/GenBank/DDBJ whole genome shotgun (WGS) entry which is preliminary data.</text>
</comment>
<keyword evidence="1" id="KW-0677">Repeat</keyword>
<name>A0AAW0RSK1_9HYPO</name>
<evidence type="ECO:0000256" key="1">
    <source>
        <dbReference type="ARBA" id="ARBA00022737"/>
    </source>
</evidence>
<dbReference type="SUPFAM" id="SSF48403">
    <property type="entry name" value="Ankyrin repeat"/>
    <property type="match status" value="1"/>
</dbReference>